<keyword evidence="2" id="KW-1185">Reference proteome</keyword>
<dbReference type="EnsemblBacteria" id="ABD43801">
    <property type="protein sequence ID" value="ABD43801"/>
    <property type="gene ID" value="APH_0781"/>
</dbReference>
<proteinExistence type="predicted"/>
<dbReference type="PaxDb" id="212042-APH_0781"/>
<dbReference type="Proteomes" id="UP000001943">
    <property type="component" value="Chromosome"/>
</dbReference>
<dbReference type="HOGENOM" id="CLU_2462380_0_0_5"/>
<protein>
    <submittedName>
        <fullName evidence="1">Uncharacterized protein</fullName>
    </submittedName>
</protein>
<organism evidence="1 2">
    <name type="scientific">Anaplasma phagocytophilum (strain HZ)</name>
    <dbReference type="NCBI Taxonomy" id="212042"/>
    <lineage>
        <taxon>Bacteria</taxon>
        <taxon>Pseudomonadati</taxon>
        <taxon>Pseudomonadota</taxon>
        <taxon>Alphaproteobacteria</taxon>
        <taxon>Rickettsiales</taxon>
        <taxon>Anaplasmataceae</taxon>
        <taxon>Anaplasma</taxon>
        <taxon>phagocytophilum group</taxon>
    </lineage>
</organism>
<reference evidence="1 2" key="1">
    <citation type="journal article" date="2006" name="PLoS Genet.">
        <title>Comparative genomics of emerging human ehrlichiosis agents.</title>
        <authorList>
            <person name="Dunning Hotopp J.C."/>
            <person name="Lin M."/>
            <person name="Madupu R."/>
            <person name="Crabtree J."/>
            <person name="Angiuoli S.V."/>
            <person name="Eisen J.A."/>
            <person name="Seshadri R."/>
            <person name="Ren Q."/>
            <person name="Wu M."/>
            <person name="Utterback T.R."/>
            <person name="Smith S."/>
            <person name="Lewis M."/>
            <person name="Khouri H."/>
            <person name="Zhang C."/>
            <person name="Niu H."/>
            <person name="Lin Q."/>
            <person name="Ohashi N."/>
            <person name="Zhi N."/>
            <person name="Nelson W."/>
            <person name="Brinkac L.M."/>
            <person name="Dodson R.J."/>
            <person name="Rosovitz M.J."/>
            <person name="Sundaram J."/>
            <person name="Daugherty S.C."/>
            <person name="Davidsen T."/>
            <person name="Durkin A.S."/>
            <person name="Gwinn M."/>
            <person name="Haft D.H."/>
            <person name="Selengut J.D."/>
            <person name="Sullivan S.A."/>
            <person name="Zafar N."/>
            <person name="Zhou L."/>
            <person name="Benahmed F."/>
            <person name="Forberger H."/>
            <person name="Halpin R."/>
            <person name="Mulligan S."/>
            <person name="Robinson J."/>
            <person name="White O."/>
            <person name="Rikihisa Y."/>
            <person name="Tettelin H."/>
        </authorList>
    </citation>
    <scope>NUCLEOTIDE SEQUENCE [LARGE SCALE GENOMIC DNA]</scope>
    <source>
        <strain evidence="1 2">HZ</strain>
    </source>
</reference>
<name>Q2GJU3_ANAPZ</name>
<dbReference type="STRING" id="212042.APH_0781"/>
<sequence length="88" mass="10433">MHAYTCSTFYVQSNTFTVFRNQLQSRRDSFSSAISLKPLISPIKEECLVRFGTEYILTDYIAHIQREKYKYYVLLHAIQRIICFLLSL</sequence>
<dbReference type="KEGG" id="aph:APH_0781"/>
<evidence type="ECO:0000313" key="1">
    <source>
        <dbReference type="EMBL" id="ABD43801.1"/>
    </source>
</evidence>
<dbReference type="EMBL" id="CP000235">
    <property type="protein sequence ID" value="ABD43801.1"/>
    <property type="molecule type" value="Genomic_DNA"/>
</dbReference>
<gene>
    <name evidence="1" type="ordered locus">APH_0781</name>
</gene>
<dbReference type="AlphaFoldDB" id="Q2GJU3"/>
<accession>Q2GJU3</accession>
<evidence type="ECO:0000313" key="2">
    <source>
        <dbReference type="Proteomes" id="UP000001943"/>
    </source>
</evidence>